<dbReference type="AlphaFoldDB" id="A0A1I3PYQ9"/>
<gene>
    <name evidence="1" type="ORF">SAMN05421753_11791</name>
</gene>
<dbReference type="STRING" id="1576369.SAMN05421753_11791"/>
<organism evidence="1 2">
    <name type="scientific">Planctomicrobium piriforme</name>
    <dbReference type="NCBI Taxonomy" id="1576369"/>
    <lineage>
        <taxon>Bacteria</taxon>
        <taxon>Pseudomonadati</taxon>
        <taxon>Planctomycetota</taxon>
        <taxon>Planctomycetia</taxon>
        <taxon>Planctomycetales</taxon>
        <taxon>Planctomycetaceae</taxon>
        <taxon>Planctomicrobium</taxon>
    </lineage>
</organism>
<dbReference type="Proteomes" id="UP000199518">
    <property type="component" value="Unassembled WGS sequence"/>
</dbReference>
<accession>A0A1I3PYQ9</accession>
<evidence type="ECO:0000313" key="1">
    <source>
        <dbReference type="EMBL" id="SFJ27004.1"/>
    </source>
</evidence>
<proteinExistence type="predicted"/>
<dbReference type="RefSeq" id="WP_092054512.1">
    <property type="nucleotide sequence ID" value="NZ_FOQD01000017.1"/>
</dbReference>
<reference evidence="2" key="1">
    <citation type="submission" date="2016-10" db="EMBL/GenBank/DDBJ databases">
        <authorList>
            <person name="Varghese N."/>
            <person name="Submissions S."/>
        </authorList>
    </citation>
    <scope>NUCLEOTIDE SEQUENCE [LARGE SCALE GENOMIC DNA]</scope>
    <source>
        <strain evidence="2">DSM 26348</strain>
    </source>
</reference>
<protein>
    <submittedName>
        <fullName evidence="1">Uncharacterized protein</fullName>
    </submittedName>
</protein>
<keyword evidence="2" id="KW-1185">Reference proteome</keyword>
<name>A0A1I3PYQ9_9PLAN</name>
<sequence length="112" mass="12964">MEFKEVIAPMGEPVLLDGVPVHMIAIAAREGLCGPDLCVRFKVPECCDVQVAPMDAETNDRWQEHAYVSLEDYFRSKLPVEPGLAPMSLSVSRWRKWLRSMWRWERLHHEAD</sequence>
<evidence type="ECO:0000313" key="2">
    <source>
        <dbReference type="Proteomes" id="UP000199518"/>
    </source>
</evidence>
<dbReference type="EMBL" id="FOQD01000017">
    <property type="protein sequence ID" value="SFJ27004.1"/>
    <property type="molecule type" value="Genomic_DNA"/>
</dbReference>